<dbReference type="Pfam" id="PF00160">
    <property type="entry name" value="Pro_isomerase"/>
    <property type="match status" value="1"/>
</dbReference>
<dbReference type="PANTHER" id="PTHR11071:SF561">
    <property type="entry name" value="PEPTIDYL-PROLYL CIS-TRANS ISOMERASE D-RELATED"/>
    <property type="match status" value="1"/>
</dbReference>
<dbReference type="GO" id="GO:0006457">
    <property type="term" value="P:protein folding"/>
    <property type="evidence" value="ECO:0007669"/>
    <property type="project" value="TreeGrafter"/>
</dbReference>
<proteinExistence type="predicted"/>
<dbReference type="EMBL" id="GECZ01031328">
    <property type="protein sequence ID" value="JAS38441.1"/>
    <property type="molecule type" value="Transcribed_RNA"/>
</dbReference>
<dbReference type="SUPFAM" id="SSF50891">
    <property type="entry name" value="Cyclophilin-like"/>
    <property type="match status" value="1"/>
</dbReference>
<dbReference type="GO" id="GO:0005737">
    <property type="term" value="C:cytoplasm"/>
    <property type="evidence" value="ECO:0007669"/>
    <property type="project" value="TreeGrafter"/>
</dbReference>
<dbReference type="GO" id="GO:0003755">
    <property type="term" value="F:peptidyl-prolyl cis-trans isomerase activity"/>
    <property type="evidence" value="ECO:0007669"/>
    <property type="project" value="InterPro"/>
</dbReference>
<gene>
    <name evidence="2" type="ORF">g.29713</name>
</gene>
<dbReference type="PRINTS" id="PR00153">
    <property type="entry name" value="CSAPPISMRASE"/>
</dbReference>
<dbReference type="InterPro" id="IPR002130">
    <property type="entry name" value="Cyclophilin-type_PPIase_dom"/>
</dbReference>
<sequence length="333" mass="37555">MSGPPIRHGTALRVYNKHLKNVQEATAKTDNKAPHLPVGVYIKDAAFFSDMSRLRNLEFDNRKLLIAINILYRTKGRVDCQLEKYERKRTKYVVEQADLQKKRKRIETFLKDLQYVVSGYNKKDMDKDWKRLSRAMKFSAKYPEFYDKSRRQLDTWSLCPPGVFSDSTKHQVCFFDLKIGGLPTTYRLEIELYSDIVPATAANFTSLCEGFSGLSYRGSILHRIVPGLLCIGGDIVNFSGSGGVSIYGPNFPDENFTLCHNGPGVVAMYTAGPDRNNSQFLITFKRLSSLNGKHVVIGRVQNGLKVLQLIESCGTMSGKPLHIVRVEACGVNR</sequence>
<dbReference type="GO" id="GO:0016018">
    <property type="term" value="F:cyclosporin A binding"/>
    <property type="evidence" value="ECO:0007669"/>
    <property type="project" value="TreeGrafter"/>
</dbReference>
<dbReference type="InterPro" id="IPR029000">
    <property type="entry name" value="Cyclophilin-like_dom_sf"/>
</dbReference>
<accession>A0A1B6EKL9</accession>
<evidence type="ECO:0000313" key="2">
    <source>
        <dbReference type="EMBL" id="JAS38441.1"/>
    </source>
</evidence>
<name>A0A1B6EKL9_9HEMI</name>
<dbReference type="AlphaFoldDB" id="A0A1B6EKL9"/>
<evidence type="ECO:0000259" key="1">
    <source>
        <dbReference type="PROSITE" id="PS50072"/>
    </source>
</evidence>
<reference evidence="2" key="1">
    <citation type="submission" date="2015-11" db="EMBL/GenBank/DDBJ databases">
        <title>De novo transcriptome assembly of four potential Pierce s Disease insect vectors from Arizona vineyards.</title>
        <authorList>
            <person name="Tassone E.E."/>
        </authorList>
    </citation>
    <scope>NUCLEOTIDE SEQUENCE</scope>
</reference>
<dbReference type="PANTHER" id="PTHR11071">
    <property type="entry name" value="PEPTIDYL-PROLYL CIS-TRANS ISOMERASE"/>
    <property type="match status" value="1"/>
</dbReference>
<feature type="domain" description="PPIase cyclophilin-type" evidence="1">
    <location>
        <begin position="174"/>
        <end position="331"/>
    </location>
</feature>
<organism evidence="2">
    <name type="scientific">Cuerna arida</name>
    <dbReference type="NCBI Taxonomy" id="1464854"/>
    <lineage>
        <taxon>Eukaryota</taxon>
        <taxon>Metazoa</taxon>
        <taxon>Ecdysozoa</taxon>
        <taxon>Arthropoda</taxon>
        <taxon>Hexapoda</taxon>
        <taxon>Insecta</taxon>
        <taxon>Pterygota</taxon>
        <taxon>Neoptera</taxon>
        <taxon>Paraneoptera</taxon>
        <taxon>Hemiptera</taxon>
        <taxon>Auchenorrhyncha</taxon>
        <taxon>Membracoidea</taxon>
        <taxon>Cicadellidae</taxon>
        <taxon>Cicadellinae</taxon>
        <taxon>Proconiini</taxon>
        <taxon>Cuerna</taxon>
    </lineage>
</organism>
<protein>
    <recommendedName>
        <fullName evidence="1">PPIase cyclophilin-type domain-containing protein</fullName>
    </recommendedName>
</protein>
<dbReference type="Gene3D" id="2.40.100.10">
    <property type="entry name" value="Cyclophilin-like"/>
    <property type="match status" value="1"/>
</dbReference>
<dbReference type="PROSITE" id="PS50072">
    <property type="entry name" value="CSA_PPIASE_2"/>
    <property type="match status" value="1"/>
</dbReference>